<evidence type="ECO:0000313" key="1">
    <source>
        <dbReference type="EMBL" id="RFP82621.1"/>
    </source>
</evidence>
<dbReference type="AlphaFoldDB" id="A0A372EQ16"/>
<reference evidence="1 2" key="1">
    <citation type="submission" date="2018-08" db="EMBL/GenBank/DDBJ databases">
        <title>Hydrogenophaga sp. LA-38 isolated from sludge.</title>
        <authorList>
            <person name="Im W.-T."/>
        </authorList>
    </citation>
    <scope>NUCLEOTIDE SEQUENCE [LARGE SCALE GENOMIC DNA]</scope>
    <source>
        <strain evidence="1 2">LA-38</strain>
    </source>
</reference>
<organism evidence="1 2">
    <name type="scientific">Hydrogenophaga borbori</name>
    <dbReference type="NCBI Taxonomy" id="2294117"/>
    <lineage>
        <taxon>Bacteria</taxon>
        <taxon>Pseudomonadati</taxon>
        <taxon>Pseudomonadota</taxon>
        <taxon>Betaproteobacteria</taxon>
        <taxon>Burkholderiales</taxon>
        <taxon>Comamonadaceae</taxon>
        <taxon>Hydrogenophaga</taxon>
    </lineage>
</organism>
<dbReference type="RefSeq" id="WP_116957300.1">
    <property type="nucleotide sequence ID" value="NZ_QVLS01000001.1"/>
</dbReference>
<dbReference type="EMBL" id="QVLS01000001">
    <property type="protein sequence ID" value="RFP82621.1"/>
    <property type="molecule type" value="Genomic_DNA"/>
</dbReference>
<dbReference type="Proteomes" id="UP000261931">
    <property type="component" value="Unassembled WGS sequence"/>
</dbReference>
<evidence type="ECO:0000313" key="2">
    <source>
        <dbReference type="Proteomes" id="UP000261931"/>
    </source>
</evidence>
<accession>A0A372EQ16</accession>
<protein>
    <recommendedName>
        <fullName evidence="3">N-acetyltransferase</fullName>
    </recommendedName>
</protein>
<dbReference type="InterPro" id="IPR016181">
    <property type="entry name" value="Acyl_CoA_acyltransferase"/>
</dbReference>
<name>A0A372EQ16_9BURK</name>
<sequence length="229" mass="25245">MDMIQTLTTIASSPTNGHAFGQAVVPWSAPGAAPWQAPEPLSAMVLHTRTQRLMVAHLRELADTQTEYEIDPALASMEARKDELGVVMALMRGSEPIGTIRFIPTCHNVTVTERFWGHASAGTELIGPDSWEAGRLIMSPDHRRGDLLPACMSLAFAELVQTVKVRHLHGSCHMRLMRLYRRFGFQIHTTTVFNGKECALVHGDVHAVARALKVDLSELTDVREFALAA</sequence>
<proteinExistence type="predicted"/>
<dbReference type="Gene3D" id="3.40.630.30">
    <property type="match status" value="1"/>
</dbReference>
<comment type="caution">
    <text evidence="1">The sequence shown here is derived from an EMBL/GenBank/DDBJ whole genome shotgun (WGS) entry which is preliminary data.</text>
</comment>
<dbReference type="SUPFAM" id="SSF55729">
    <property type="entry name" value="Acyl-CoA N-acyltransferases (Nat)"/>
    <property type="match status" value="1"/>
</dbReference>
<gene>
    <name evidence="1" type="ORF">DY262_01995</name>
</gene>
<evidence type="ECO:0008006" key="3">
    <source>
        <dbReference type="Google" id="ProtNLM"/>
    </source>
</evidence>
<keyword evidence="2" id="KW-1185">Reference proteome</keyword>